<protein>
    <submittedName>
        <fullName evidence="1">Unannotated protein</fullName>
    </submittedName>
</protein>
<organism evidence="1">
    <name type="scientific">freshwater metagenome</name>
    <dbReference type="NCBI Taxonomy" id="449393"/>
    <lineage>
        <taxon>unclassified sequences</taxon>
        <taxon>metagenomes</taxon>
        <taxon>ecological metagenomes</taxon>
    </lineage>
</organism>
<dbReference type="EMBL" id="CAEZZI010000088">
    <property type="protein sequence ID" value="CAB4759670.1"/>
    <property type="molecule type" value="Genomic_DNA"/>
</dbReference>
<evidence type="ECO:0000313" key="1">
    <source>
        <dbReference type="EMBL" id="CAB4759670.1"/>
    </source>
</evidence>
<gene>
    <name evidence="1" type="ORF">UFOPK2842_00870</name>
</gene>
<reference evidence="1" key="1">
    <citation type="submission" date="2020-05" db="EMBL/GenBank/DDBJ databases">
        <authorList>
            <person name="Chiriac C."/>
            <person name="Salcher M."/>
            <person name="Ghai R."/>
            <person name="Kavagutti S V."/>
        </authorList>
    </citation>
    <scope>NUCLEOTIDE SEQUENCE</scope>
</reference>
<sequence length="33" mass="3511">MAEIPLSATSKSIIRETLSRAEVIRSGPTPVVT</sequence>
<accession>A0A6J6UIN2</accession>
<dbReference type="AlphaFoldDB" id="A0A6J6UIN2"/>
<proteinExistence type="predicted"/>
<name>A0A6J6UIN2_9ZZZZ</name>